<feature type="region of interest" description="Disordered" evidence="1">
    <location>
        <begin position="120"/>
        <end position="143"/>
    </location>
</feature>
<evidence type="ECO:0000256" key="1">
    <source>
        <dbReference type="SAM" id="MobiDB-lite"/>
    </source>
</evidence>
<dbReference type="EMBL" id="LAZR01031353">
    <property type="protein sequence ID" value="KKL53999.1"/>
    <property type="molecule type" value="Genomic_DNA"/>
</dbReference>
<dbReference type="Pfam" id="PF20586">
    <property type="entry name" value="DUF6788"/>
    <property type="match status" value="1"/>
</dbReference>
<dbReference type="InterPro" id="IPR046738">
    <property type="entry name" value="DUF6788"/>
</dbReference>
<feature type="compositionally biased region" description="Basic residues" evidence="1">
    <location>
        <begin position="125"/>
        <end position="143"/>
    </location>
</feature>
<name>A0A0F9CXL7_9ZZZZ</name>
<evidence type="ECO:0000313" key="3">
    <source>
        <dbReference type="EMBL" id="KKL53999.1"/>
    </source>
</evidence>
<feature type="domain" description="DUF6788" evidence="2">
    <location>
        <begin position="9"/>
        <end position="86"/>
    </location>
</feature>
<dbReference type="AlphaFoldDB" id="A0A0F9CXL7"/>
<proteinExistence type="predicted"/>
<comment type="caution">
    <text evidence="3">The sequence shown here is derived from an EMBL/GenBank/DDBJ whole genome shotgun (WGS) entry which is preliminary data.</text>
</comment>
<evidence type="ECO:0000259" key="2">
    <source>
        <dbReference type="Pfam" id="PF20586"/>
    </source>
</evidence>
<sequence length="143" mass="16668">MKKQGDNDLQQKLQSYAKQYREVKERIHEVGFIGSGSLVERQITCGNPKCPCSRDPEKRHGPYHQLSWKEKGKSVSRFLSSEEATLYREWIYNRHKLTAIIDKMYDISQDVRACMLPANAAGKRQPARIKKARRHEKPGQNKR</sequence>
<gene>
    <name evidence="3" type="ORF">LCGC14_2269800</name>
</gene>
<reference evidence="3" key="1">
    <citation type="journal article" date="2015" name="Nature">
        <title>Complex archaea that bridge the gap between prokaryotes and eukaryotes.</title>
        <authorList>
            <person name="Spang A."/>
            <person name="Saw J.H."/>
            <person name="Jorgensen S.L."/>
            <person name="Zaremba-Niedzwiedzka K."/>
            <person name="Martijn J."/>
            <person name="Lind A.E."/>
            <person name="van Eijk R."/>
            <person name="Schleper C."/>
            <person name="Guy L."/>
            <person name="Ettema T.J."/>
        </authorList>
    </citation>
    <scope>NUCLEOTIDE SEQUENCE</scope>
</reference>
<organism evidence="3">
    <name type="scientific">marine sediment metagenome</name>
    <dbReference type="NCBI Taxonomy" id="412755"/>
    <lineage>
        <taxon>unclassified sequences</taxon>
        <taxon>metagenomes</taxon>
        <taxon>ecological metagenomes</taxon>
    </lineage>
</organism>
<accession>A0A0F9CXL7</accession>
<protein>
    <recommendedName>
        <fullName evidence="2">DUF6788 domain-containing protein</fullName>
    </recommendedName>
</protein>